<evidence type="ECO:0000313" key="1">
    <source>
        <dbReference type="EMBL" id="KAK3803112.1"/>
    </source>
</evidence>
<gene>
    <name evidence="1" type="ORF">RRG08_028032</name>
</gene>
<comment type="caution">
    <text evidence="1">The sequence shown here is derived from an EMBL/GenBank/DDBJ whole genome shotgun (WGS) entry which is preliminary data.</text>
</comment>
<dbReference type="Proteomes" id="UP001283361">
    <property type="component" value="Unassembled WGS sequence"/>
</dbReference>
<accession>A0AAE1BD83</accession>
<organism evidence="1 2">
    <name type="scientific">Elysia crispata</name>
    <name type="common">lettuce slug</name>
    <dbReference type="NCBI Taxonomy" id="231223"/>
    <lineage>
        <taxon>Eukaryota</taxon>
        <taxon>Metazoa</taxon>
        <taxon>Spiralia</taxon>
        <taxon>Lophotrochozoa</taxon>
        <taxon>Mollusca</taxon>
        <taxon>Gastropoda</taxon>
        <taxon>Heterobranchia</taxon>
        <taxon>Euthyneura</taxon>
        <taxon>Panpulmonata</taxon>
        <taxon>Sacoglossa</taxon>
        <taxon>Placobranchoidea</taxon>
        <taxon>Plakobranchidae</taxon>
        <taxon>Elysia</taxon>
    </lineage>
</organism>
<proteinExistence type="predicted"/>
<dbReference type="EMBL" id="JAWDGP010000188">
    <property type="protein sequence ID" value="KAK3803112.1"/>
    <property type="molecule type" value="Genomic_DNA"/>
</dbReference>
<sequence>MPLSIELAHPPCLMSIHCSAAVISPSFLFISYVTASYQTSIDNLPRKISKQDYVVEDMKLQEGCRATVRGKSQVLFGRITMRDLDGVKENAERIVE</sequence>
<reference evidence="1" key="1">
    <citation type="journal article" date="2023" name="G3 (Bethesda)">
        <title>A reference genome for the long-term kleptoplast-retaining sea slug Elysia crispata morphotype clarki.</title>
        <authorList>
            <person name="Eastman K.E."/>
            <person name="Pendleton A.L."/>
            <person name="Shaikh M.A."/>
            <person name="Suttiyut T."/>
            <person name="Ogas R."/>
            <person name="Tomko P."/>
            <person name="Gavelis G."/>
            <person name="Widhalm J.R."/>
            <person name="Wisecaver J.H."/>
        </authorList>
    </citation>
    <scope>NUCLEOTIDE SEQUENCE</scope>
    <source>
        <strain evidence="1">ECLA1</strain>
    </source>
</reference>
<protein>
    <submittedName>
        <fullName evidence="1">Uncharacterized protein</fullName>
    </submittedName>
</protein>
<dbReference type="AlphaFoldDB" id="A0AAE1BD83"/>
<evidence type="ECO:0000313" key="2">
    <source>
        <dbReference type="Proteomes" id="UP001283361"/>
    </source>
</evidence>
<keyword evidence="2" id="KW-1185">Reference proteome</keyword>
<name>A0AAE1BD83_9GAST</name>